<evidence type="ECO:0000313" key="3">
    <source>
        <dbReference type="Proteomes" id="UP000052978"/>
    </source>
</evidence>
<sequence length="87" mass="9535">MCNHGIDISALYYSSYTTRTTKGDKYCGDKKTLGFIDLGFSENKPCIDLMTKRLPNQHGTVVEPPPMNQKVDSQSGHMLGLGAQSPV</sequence>
<evidence type="ECO:0000313" key="2">
    <source>
        <dbReference type="EMBL" id="EPQ12843.1"/>
    </source>
</evidence>
<reference evidence="2 3" key="1">
    <citation type="journal article" date="2013" name="Nat. Commun.">
        <title>Genome analysis reveals insights into physiology and longevity of the Brandt's bat Myotis brandtii.</title>
        <authorList>
            <person name="Seim I."/>
            <person name="Fang X."/>
            <person name="Xiong Z."/>
            <person name="Lobanov A.V."/>
            <person name="Huang Z."/>
            <person name="Ma S."/>
            <person name="Feng Y."/>
            <person name="Turanov A.A."/>
            <person name="Zhu Y."/>
            <person name="Lenz T.L."/>
            <person name="Gerashchenko M.V."/>
            <person name="Fan D."/>
            <person name="Hee Yim S."/>
            <person name="Yao X."/>
            <person name="Jordan D."/>
            <person name="Xiong Y."/>
            <person name="Ma Y."/>
            <person name="Lyapunov A.N."/>
            <person name="Chen G."/>
            <person name="Kulakova O.I."/>
            <person name="Sun Y."/>
            <person name="Lee S.G."/>
            <person name="Bronson R.T."/>
            <person name="Moskalev A.A."/>
            <person name="Sunyaev S.R."/>
            <person name="Zhang G."/>
            <person name="Krogh A."/>
            <person name="Wang J."/>
            <person name="Gladyshev V.N."/>
        </authorList>
    </citation>
    <scope>NUCLEOTIDE SEQUENCE [LARGE SCALE GENOMIC DNA]</scope>
</reference>
<name>S7PPT5_MYOBR</name>
<dbReference type="EMBL" id="KE163606">
    <property type="protein sequence ID" value="EPQ12843.1"/>
    <property type="molecule type" value="Genomic_DNA"/>
</dbReference>
<feature type="region of interest" description="Disordered" evidence="1">
    <location>
        <begin position="57"/>
        <end position="87"/>
    </location>
</feature>
<keyword evidence="3" id="KW-1185">Reference proteome</keyword>
<gene>
    <name evidence="2" type="ORF">D623_10031512</name>
</gene>
<accession>S7PPT5</accession>
<organism evidence="2 3">
    <name type="scientific">Myotis brandtii</name>
    <name type="common">Brandt's bat</name>
    <dbReference type="NCBI Taxonomy" id="109478"/>
    <lineage>
        <taxon>Eukaryota</taxon>
        <taxon>Metazoa</taxon>
        <taxon>Chordata</taxon>
        <taxon>Craniata</taxon>
        <taxon>Vertebrata</taxon>
        <taxon>Euteleostomi</taxon>
        <taxon>Mammalia</taxon>
        <taxon>Eutheria</taxon>
        <taxon>Laurasiatheria</taxon>
        <taxon>Chiroptera</taxon>
        <taxon>Yangochiroptera</taxon>
        <taxon>Vespertilionidae</taxon>
        <taxon>Myotis</taxon>
    </lineage>
</organism>
<protein>
    <submittedName>
        <fullName evidence="2">1-aminocyclopropane-1-carboxylate synthase-like protein 2</fullName>
    </submittedName>
</protein>
<dbReference type="AlphaFoldDB" id="S7PPT5"/>
<proteinExistence type="predicted"/>
<evidence type="ECO:0000256" key="1">
    <source>
        <dbReference type="SAM" id="MobiDB-lite"/>
    </source>
</evidence>
<dbReference type="Proteomes" id="UP000052978">
    <property type="component" value="Unassembled WGS sequence"/>
</dbReference>